<dbReference type="Proteomes" id="UP000246104">
    <property type="component" value="Unassembled WGS sequence"/>
</dbReference>
<evidence type="ECO:0008006" key="4">
    <source>
        <dbReference type="Google" id="ProtNLM"/>
    </source>
</evidence>
<evidence type="ECO:0000256" key="1">
    <source>
        <dbReference type="SAM" id="Phobius"/>
    </source>
</evidence>
<organism evidence="2 3">
    <name type="scientific">Candidatus Cerribacteria bacterium 'Amazon FNV 2010 28 9'</name>
    <dbReference type="NCBI Taxonomy" id="2081795"/>
    <lineage>
        <taxon>Bacteria</taxon>
        <taxon>Candidatus Cerribacteria</taxon>
    </lineage>
</organism>
<reference evidence="2 3" key="1">
    <citation type="submission" date="2018-02" db="EMBL/GenBank/DDBJ databases">
        <title>Genomic Reconstructions from Amazon Rainforest and Pasture Soil Reveal Novel Insights into the Physiology of Candidate Phyla in Tropical Sites.</title>
        <authorList>
            <person name="Kroeger M.E."/>
            <person name="Delmont T."/>
            <person name="Eren A.M."/>
            <person name="Guo J."/>
            <person name="Meyer K.M."/>
            <person name="Khan K."/>
            <person name="Rodrigues J.L.M."/>
            <person name="Bohannan B.J.M."/>
            <person name="Tringe S."/>
            <person name="Borges C.D."/>
            <person name="Tiedje J."/>
            <person name="Tsai S.M."/>
            <person name="Nusslein K."/>
        </authorList>
    </citation>
    <scope>NUCLEOTIDE SEQUENCE [LARGE SCALE GENOMIC DNA]</scope>
    <source>
        <strain evidence="2">Amazon FNV 2010 28 9</strain>
    </source>
</reference>
<name>A0A317JQC3_9BACT</name>
<dbReference type="Pfam" id="PF07676">
    <property type="entry name" value="PD40"/>
    <property type="match status" value="1"/>
</dbReference>
<sequence length="317" mass="34494">MRRFAIVLVPLESGPGCGIVLLIPSIIVLALCFWMFNLAKYTLGNIFYPTHTVATTTSQWDSIGQPDWSPLDNRIAYVMNDNIFITDSNGNSVPNKIVLGTSPKWAPDGTRIAYAPGYGSKESYGVCIVVITTLEHSCFLDTTDSGNFPLEVIGYADDGLFPYPTLAWSPNGKQIAYLCGAKDDSTFVHTCVLDTETGKSTMLSNYSFGDIQTWTAQGVIFRGGSIMKTDGTSIRGGNDVPTGSLSPNGKTMIFLDGDSLKEYDVSSKTTQWLKDIHVHEGGNAVVEWISWSSDGTQIAYVDYDPSTKNGLIMVSNK</sequence>
<dbReference type="Gene3D" id="2.120.10.30">
    <property type="entry name" value="TolB, C-terminal domain"/>
    <property type="match status" value="2"/>
</dbReference>
<dbReference type="InterPro" id="IPR011659">
    <property type="entry name" value="WD40"/>
</dbReference>
<dbReference type="EMBL" id="PSRQ01000023">
    <property type="protein sequence ID" value="PWU23748.1"/>
    <property type="molecule type" value="Genomic_DNA"/>
</dbReference>
<keyword evidence="1" id="KW-0472">Membrane</keyword>
<dbReference type="InterPro" id="IPR011042">
    <property type="entry name" value="6-blade_b-propeller_TolB-like"/>
</dbReference>
<feature type="transmembrane region" description="Helical" evidence="1">
    <location>
        <begin position="18"/>
        <end position="36"/>
    </location>
</feature>
<protein>
    <recommendedName>
        <fullName evidence="4">Dipeptidylpeptidase IV N-terminal domain-containing protein</fullName>
    </recommendedName>
</protein>
<evidence type="ECO:0000313" key="2">
    <source>
        <dbReference type="EMBL" id="PWU23748.1"/>
    </source>
</evidence>
<comment type="caution">
    <text evidence="2">The sequence shown here is derived from an EMBL/GenBank/DDBJ whole genome shotgun (WGS) entry which is preliminary data.</text>
</comment>
<keyword evidence="1" id="KW-0812">Transmembrane</keyword>
<evidence type="ECO:0000313" key="3">
    <source>
        <dbReference type="Proteomes" id="UP000246104"/>
    </source>
</evidence>
<proteinExistence type="predicted"/>
<gene>
    <name evidence="2" type="ORF">C5B42_01825</name>
</gene>
<dbReference type="AlphaFoldDB" id="A0A317JQC3"/>
<keyword evidence="1" id="KW-1133">Transmembrane helix</keyword>
<dbReference type="SUPFAM" id="SSF82171">
    <property type="entry name" value="DPP6 N-terminal domain-like"/>
    <property type="match status" value="1"/>
</dbReference>
<accession>A0A317JQC3</accession>